<name>A0A1I2L708_9BACI</name>
<accession>A0A1I2L708</accession>
<evidence type="ECO:0000256" key="1">
    <source>
        <dbReference type="SAM" id="MobiDB-lite"/>
    </source>
</evidence>
<proteinExistence type="predicted"/>
<evidence type="ECO:0000313" key="2">
    <source>
        <dbReference type="EMBL" id="SFF74259.1"/>
    </source>
</evidence>
<feature type="region of interest" description="Disordered" evidence="1">
    <location>
        <begin position="1"/>
        <end position="41"/>
    </location>
</feature>
<dbReference type="OrthoDB" id="2974184at2"/>
<dbReference type="RefSeq" id="WP_089751253.1">
    <property type="nucleotide sequence ID" value="NZ_FOOG01000007.1"/>
</dbReference>
<organism evidence="2 3">
    <name type="scientific">Halobacillus alkaliphilus</name>
    <dbReference type="NCBI Taxonomy" id="396056"/>
    <lineage>
        <taxon>Bacteria</taxon>
        <taxon>Bacillati</taxon>
        <taxon>Bacillota</taxon>
        <taxon>Bacilli</taxon>
        <taxon>Bacillales</taxon>
        <taxon>Bacillaceae</taxon>
        <taxon>Halobacillus</taxon>
    </lineage>
</organism>
<dbReference type="AlphaFoldDB" id="A0A1I2L708"/>
<dbReference type="Proteomes" id="UP000198897">
    <property type="component" value="Unassembled WGS sequence"/>
</dbReference>
<keyword evidence="3" id="KW-1185">Reference proteome</keyword>
<feature type="compositionally biased region" description="Basic and acidic residues" evidence="1">
    <location>
        <begin position="20"/>
        <end position="33"/>
    </location>
</feature>
<protein>
    <submittedName>
        <fullName evidence="2">Uncharacterized protein</fullName>
    </submittedName>
</protein>
<dbReference type="EMBL" id="FOOG01000007">
    <property type="protein sequence ID" value="SFF74259.1"/>
    <property type="molecule type" value="Genomic_DNA"/>
</dbReference>
<evidence type="ECO:0000313" key="3">
    <source>
        <dbReference type="Proteomes" id="UP000198897"/>
    </source>
</evidence>
<gene>
    <name evidence="2" type="ORF">SAMN05216353_107126</name>
</gene>
<reference evidence="3" key="1">
    <citation type="submission" date="2016-10" db="EMBL/GenBank/DDBJ databases">
        <authorList>
            <person name="Varghese N."/>
            <person name="Submissions S."/>
        </authorList>
    </citation>
    <scope>NUCLEOTIDE SEQUENCE [LARGE SCALE GENOMIC DNA]</scope>
    <source>
        <strain evidence="3">FP5</strain>
    </source>
</reference>
<sequence>MANKPQSPFDHFWQGPNNRKQAEEPEEEKKEEQPSADWGTMWEEVNKTWKSIYPMIKPMINKFKK</sequence>